<proteinExistence type="inferred from homology"/>
<feature type="signal peptide" evidence="9">
    <location>
        <begin position="1"/>
        <end position="22"/>
    </location>
</feature>
<keyword evidence="8 9" id="KW-0339">Growth factor</keyword>
<evidence type="ECO:0000256" key="9">
    <source>
        <dbReference type="RuleBase" id="RU368031"/>
    </source>
</evidence>
<dbReference type="AlphaFoldDB" id="A0A328D4P0"/>
<dbReference type="GO" id="GO:0008083">
    <property type="term" value="F:growth factor activity"/>
    <property type="evidence" value="ECO:0007669"/>
    <property type="project" value="UniProtKB-UniRule"/>
</dbReference>
<dbReference type="GO" id="GO:0030154">
    <property type="term" value="P:cell differentiation"/>
    <property type="evidence" value="ECO:0007669"/>
    <property type="project" value="UniProtKB-UniRule"/>
</dbReference>
<evidence type="ECO:0000256" key="1">
    <source>
        <dbReference type="ARBA" id="ARBA00004613"/>
    </source>
</evidence>
<comment type="function">
    <text evidence="9">Promotes plant cell differentiation, organogenesis and somatic embryogenesis as well as cell proliferation.</text>
</comment>
<keyword evidence="5 9" id="KW-0765">Sulfation</keyword>
<dbReference type="InterPro" id="IPR009438">
    <property type="entry name" value="Phytosulfokine"/>
</dbReference>
<gene>
    <name evidence="10" type="ORF">DM860_015254</name>
</gene>
<evidence type="ECO:0000256" key="7">
    <source>
        <dbReference type="ARBA" id="ARBA00022782"/>
    </source>
</evidence>
<organism evidence="10 11">
    <name type="scientific">Cuscuta australis</name>
    <dbReference type="NCBI Taxonomy" id="267555"/>
    <lineage>
        <taxon>Eukaryota</taxon>
        <taxon>Viridiplantae</taxon>
        <taxon>Streptophyta</taxon>
        <taxon>Embryophyta</taxon>
        <taxon>Tracheophyta</taxon>
        <taxon>Spermatophyta</taxon>
        <taxon>Magnoliopsida</taxon>
        <taxon>eudicotyledons</taxon>
        <taxon>Gunneridae</taxon>
        <taxon>Pentapetalae</taxon>
        <taxon>asterids</taxon>
        <taxon>lamiids</taxon>
        <taxon>Solanales</taxon>
        <taxon>Convolvulaceae</taxon>
        <taxon>Cuscuteae</taxon>
        <taxon>Cuscuta</taxon>
        <taxon>Cuscuta subgen. Grammica</taxon>
        <taxon>Cuscuta sect. Cleistogrammica</taxon>
    </lineage>
</organism>
<name>A0A328D4P0_9ASTE</name>
<evidence type="ECO:0000256" key="6">
    <source>
        <dbReference type="ARBA" id="ARBA00022729"/>
    </source>
</evidence>
<keyword evidence="7 9" id="KW-0221">Differentiation</keyword>
<dbReference type="Pfam" id="PF06404">
    <property type="entry name" value="PSK"/>
    <property type="match status" value="1"/>
</dbReference>
<evidence type="ECO:0000256" key="5">
    <source>
        <dbReference type="ARBA" id="ARBA00022641"/>
    </source>
</evidence>
<dbReference type="PANTHER" id="PTHR33285:SF55">
    <property type="entry name" value="PHYTOSULFOKINES 3"/>
    <property type="match status" value="1"/>
</dbReference>
<dbReference type="PANTHER" id="PTHR33285">
    <property type="entry name" value="PHYTOSULFOKINES 3"/>
    <property type="match status" value="1"/>
</dbReference>
<keyword evidence="3 9" id="KW-0217">Developmental protein</keyword>
<dbReference type="EMBL" id="NQVE01000205">
    <property type="protein sequence ID" value="RAL38893.1"/>
    <property type="molecule type" value="Genomic_DNA"/>
</dbReference>
<accession>A0A328D4P0</accession>
<keyword evidence="4 9" id="KW-0964">Secreted</keyword>
<comment type="caution">
    <text evidence="10">The sequence shown here is derived from an EMBL/GenBank/DDBJ whole genome shotgun (WGS) entry which is preliminary data.</text>
</comment>
<dbReference type="Proteomes" id="UP000249390">
    <property type="component" value="Unassembled WGS sequence"/>
</dbReference>
<comment type="PTM">
    <text evidence="9">Sulfation is important for activity and for the binding to a putative membrane receptor.</text>
</comment>
<evidence type="ECO:0000256" key="8">
    <source>
        <dbReference type="ARBA" id="ARBA00023030"/>
    </source>
</evidence>
<comment type="similarity">
    <text evidence="2 9">Belongs to the phytosulfokine family.</text>
</comment>
<evidence type="ECO:0000256" key="2">
    <source>
        <dbReference type="ARBA" id="ARBA00010781"/>
    </source>
</evidence>
<evidence type="ECO:0000313" key="11">
    <source>
        <dbReference type="Proteomes" id="UP000249390"/>
    </source>
</evidence>
<keyword evidence="6 9" id="KW-0732">Signal</keyword>
<evidence type="ECO:0000313" key="10">
    <source>
        <dbReference type="EMBL" id="RAL38893.1"/>
    </source>
</evidence>
<keyword evidence="11" id="KW-1185">Reference proteome</keyword>
<reference evidence="10 11" key="1">
    <citation type="submission" date="2018-06" db="EMBL/GenBank/DDBJ databases">
        <title>The Genome of Cuscuta australis (Dodder) Provides Insight into the Evolution of Plant Parasitism.</title>
        <authorList>
            <person name="Liu H."/>
        </authorList>
    </citation>
    <scope>NUCLEOTIDE SEQUENCE [LARGE SCALE GENOMIC DNA]</scope>
    <source>
        <strain evidence="11">cv. Yunnan</strain>
        <tissue evidence="10">Vines</tissue>
    </source>
</reference>
<evidence type="ECO:0000256" key="4">
    <source>
        <dbReference type="ARBA" id="ARBA00022525"/>
    </source>
</evidence>
<evidence type="ECO:0000256" key="3">
    <source>
        <dbReference type="ARBA" id="ARBA00022473"/>
    </source>
</evidence>
<feature type="chain" id="PRO_5031591823" description="Phytosulfokine" evidence="9">
    <location>
        <begin position="23"/>
        <end position="80"/>
    </location>
</feature>
<dbReference type="GO" id="GO:0008283">
    <property type="term" value="P:cell population proliferation"/>
    <property type="evidence" value="ECO:0007669"/>
    <property type="project" value="UniProtKB-UniRule"/>
</dbReference>
<protein>
    <recommendedName>
        <fullName evidence="9">Phytosulfokine</fullName>
    </recommendedName>
    <component>
        <recommendedName>
            <fullName evidence="9">Phytosulfokine-alpha</fullName>
            <shortName evidence="9">PSK-alpha</shortName>
            <shortName evidence="9">Phytosulfokine-a</shortName>
        </recommendedName>
    </component>
    <component>
        <recommendedName>
            <fullName evidence="9">Phytosulfokine-beta</fullName>
            <shortName evidence="9">PSK-beta</shortName>
            <shortName evidence="9">Phytosulfokine-b</shortName>
        </recommendedName>
    </component>
</protein>
<comment type="subcellular location">
    <subcellularLocation>
        <location evidence="1 9">Secreted</location>
    </subcellularLocation>
</comment>
<sequence>MSKVTSFCTLVFFLLLLAASHGVSRRVRTYSDITPMETNHGDDKRKVEGNCKGEGEEECLMRRTLEAHLDYIYTQKEKQP</sequence>
<dbReference type="GO" id="GO:0005576">
    <property type="term" value="C:extracellular region"/>
    <property type="evidence" value="ECO:0007669"/>
    <property type="project" value="UniProtKB-SubCell"/>
</dbReference>
<comment type="PTM">
    <text evidence="9">PSK-alpha is produced by endopeptidase digestion. PSK-beta is produced from PSK-alpha by exopeptidase digestion.</text>
</comment>